<dbReference type="Gene3D" id="2.60.40.2610">
    <property type="entry name" value="Outer membrane usher protein FimD, plug domain"/>
    <property type="match status" value="1"/>
</dbReference>
<evidence type="ECO:0000256" key="2">
    <source>
        <dbReference type="ARBA" id="ARBA00008064"/>
    </source>
</evidence>
<keyword evidence="8" id="KW-0998">Cell outer membrane</keyword>
<dbReference type="GO" id="GO:0009279">
    <property type="term" value="C:cell outer membrane"/>
    <property type="evidence" value="ECO:0007669"/>
    <property type="project" value="UniProtKB-SubCell"/>
</dbReference>
<dbReference type="AlphaFoldDB" id="U3CHI1"/>
<keyword evidence="6 9" id="KW-0732">Signal</keyword>
<dbReference type="InterPro" id="IPR037224">
    <property type="entry name" value="PapC_N_sf"/>
</dbReference>
<evidence type="ECO:0000256" key="6">
    <source>
        <dbReference type="ARBA" id="ARBA00022729"/>
    </source>
</evidence>
<protein>
    <submittedName>
        <fullName evidence="12">Putative outer membrane usher protein</fullName>
    </submittedName>
</protein>
<dbReference type="Gene3D" id="3.10.20.410">
    <property type="match status" value="1"/>
</dbReference>
<keyword evidence="13" id="KW-1185">Reference proteome</keyword>
<keyword evidence="5" id="KW-0812">Transmembrane</keyword>
<dbReference type="InterPro" id="IPR043142">
    <property type="entry name" value="PapC-like_C_sf"/>
</dbReference>
<evidence type="ECO:0000256" key="7">
    <source>
        <dbReference type="ARBA" id="ARBA00023136"/>
    </source>
</evidence>
<evidence type="ECO:0000256" key="8">
    <source>
        <dbReference type="ARBA" id="ARBA00023237"/>
    </source>
</evidence>
<sequence length="826" mass="91647">MKLYTRKKLIVLSTFFVAAANATEFNLDFIDANDRSAINFERFSNEGYILPGLYTLKLLVNGERISTAPVDVEVKEIDNGEGATFPCLDQNSIKNIGLKNNSNIIEKFKEKSCLNINKLPIIDYNIDLYKQVININIDKNKLEYSERGWLSYKHWDEGINGITLDYRINSLYTSNQNKKDTYSSSVSGTAGLNFDAWRIRANYNGDIAGSDIDSEGIDFQQIYAYRALGPINSKLFIGERFLSSEIFQPYSFTGISLKSDERMRPPRLRDYAPRIQGIAKTNAKVEVYRGKYLIYETNVAAGEFEINDLNSVQGILDVKVIEQNGDVASFTVGSDTIPYLLRPGTFNYSLNAGKTDVAQDSSNDLSFVTAEIEYGYSNNITLHTGTTLSEDYRSWAFGFGTNLGTLGSASLDMLTSNAEVDNSDNDKTGNSFKLAYAKNFSELDTSINFSGYQFFDRNYYSLPDLVSYLDNSIAYNNTKSIISANINHNIDVLNSSISVQYSNFQYWDDNSAESYNISLGTSFDAFGIKYIKANLSATRSLTESSTLISMNKQKKYETSYFFNLSIPLDIGYVSYNTNIRDEMITHNVTYSGRLADSKGNYSLRAGYNQVEDGENAQSFGTYLSYDLPYTGVNLNSNYVKDDYLSVGASLDGGLTFSKYGFAANSGGYGGSTRLIIDTNGYEDVPISGSNTKTNSQGLAVISNISSYRVEDHSVDMSQLPDTLDAKQPHTETILTEGAIGYRSIKVIKGHKAFLEIELEDGGVAPFGATLNDKEGLELGIIGDDGIVWATGFEASQTLSVNFYGQQCHVQTPESVDVNKVIHLKCL</sequence>
<dbReference type="Gene3D" id="2.60.40.3110">
    <property type="match status" value="1"/>
</dbReference>
<feature type="signal peptide" evidence="9">
    <location>
        <begin position="1"/>
        <end position="22"/>
    </location>
</feature>
<dbReference type="eggNOG" id="COG3188">
    <property type="taxonomic scope" value="Bacteria"/>
</dbReference>
<evidence type="ECO:0000256" key="3">
    <source>
        <dbReference type="ARBA" id="ARBA00022448"/>
    </source>
</evidence>
<comment type="caution">
    <text evidence="12">The sequence shown here is derived from an EMBL/GenBank/DDBJ whole genome shotgun (WGS) entry which is preliminary data.</text>
</comment>
<dbReference type="EMBL" id="BATL01000086">
    <property type="protein sequence ID" value="GAD77708.1"/>
    <property type="molecule type" value="Genomic_DNA"/>
</dbReference>
<dbReference type="OrthoDB" id="6554712at2"/>
<keyword evidence="4" id="KW-1134">Transmembrane beta strand</keyword>
<evidence type="ECO:0000313" key="13">
    <source>
        <dbReference type="Proteomes" id="UP000016567"/>
    </source>
</evidence>
<reference evidence="12 13" key="1">
    <citation type="submission" date="2013-09" db="EMBL/GenBank/DDBJ databases">
        <title>Whole genome shotgun sequence of Vibrio azureus NBRC 104587.</title>
        <authorList>
            <person name="Isaki S."/>
            <person name="Hosoyama A."/>
            <person name="Numata M."/>
            <person name="Hashimoto M."/>
            <person name="Hosoyama Y."/>
            <person name="Tsuchikane K."/>
            <person name="Noguchi M."/>
            <person name="Hirakata S."/>
            <person name="Ichikawa N."/>
            <person name="Ohji S."/>
            <person name="Yamazoe A."/>
            <person name="Fujita N."/>
        </authorList>
    </citation>
    <scope>NUCLEOTIDE SEQUENCE [LARGE SCALE GENOMIC DNA]</scope>
    <source>
        <strain evidence="12 13">NBRC 104587</strain>
    </source>
</reference>
<evidence type="ECO:0000256" key="9">
    <source>
        <dbReference type="SAM" id="SignalP"/>
    </source>
</evidence>
<dbReference type="InterPro" id="IPR025885">
    <property type="entry name" value="PapC_N"/>
</dbReference>
<dbReference type="GO" id="GO:0009297">
    <property type="term" value="P:pilus assembly"/>
    <property type="evidence" value="ECO:0007669"/>
    <property type="project" value="InterPro"/>
</dbReference>
<dbReference type="Pfam" id="PF00577">
    <property type="entry name" value="Usher"/>
    <property type="match status" value="1"/>
</dbReference>
<dbReference type="PANTHER" id="PTHR30451">
    <property type="entry name" value="OUTER MEMBRANE USHER PROTEIN"/>
    <property type="match status" value="1"/>
</dbReference>
<comment type="subcellular location">
    <subcellularLocation>
        <location evidence="1">Cell outer membrane</location>
        <topology evidence="1">Multi-pass membrane protein</topology>
    </subcellularLocation>
</comment>
<dbReference type="Pfam" id="PF13953">
    <property type="entry name" value="PapC_C"/>
    <property type="match status" value="1"/>
</dbReference>
<comment type="similarity">
    <text evidence="2">Belongs to the fimbrial export usher family.</text>
</comment>
<organism evidence="12 13">
    <name type="scientific">Vibrio azureus NBRC 104587</name>
    <dbReference type="NCBI Taxonomy" id="1219077"/>
    <lineage>
        <taxon>Bacteria</taxon>
        <taxon>Pseudomonadati</taxon>
        <taxon>Pseudomonadota</taxon>
        <taxon>Gammaproteobacteria</taxon>
        <taxon>Vibrionales</taxon>
        <taxon>Vibrionaceae</taxon>
        <taxon>Vibrio</taxon>
    </lineage>
</organism>
<evidence type="ECO:0000313" key="12">
    <source>
        <dbReference type="EMBL" id="GAD77708.1"/>
    </source>
</evidence>
<dbReference type="PANTHER" id="PTHR30451:SF10">
    <property type="entry name" value="OUTER MEMBRANE USHER PROTEIN YFCU-RELATED"/>
    <property type="match status" value="1"/>
</dbReference>
<name>U3CHI1_9VIBR</name>
<dbReference type="STRING" id="1219077.VAZ01S_086_00220"/>
<evidence type="ECO:0000256" key="4">
    <source>
        <dbReference type="ARBA" id="ARBA00022452"/>
    </source>
</evidence>
<dbReference type="InterPro" id="IPR042186">
    <property type="entry name" value="FimD_plug_dom"/>
</dbReference>
<feature type="domain" description="PapC-like C-terminal" evidence="10">
    <location>
        <begin position="754"/>
        <end position="810"/>
    </location>
</feature>
<evidence type="ECO:0000259" key="10">
    <source>
        <dbReference type="Pfam" id="PF13953"/>
    </source>
</evidence>
<dbReference type="Proteomes" id="UP000016567">
    <property type="component" value="Unassembled WGS sequence"/>
</dbReference>
<gene>
    <name evidence="12" type="ORF">VAZ01S_086_00220</name>
</gene>
<keyword evidence="7" id="KW-0472">Membrane</keyword>
<dbReference type="Gene3D" id="2.60.40.2070">
    <property type="match status" value="1"/>
</dbReference>
<dbReference type="Pfam" id="PF13954">
    <property type="entry name" value="PapC_N"/>
    <property type="match status" value="1"/>
</dbReference>
<dbReference type="InterPro" id="IPR000015">
    <property type="entry name" value="Fimb_usher"/>
</dbReference>
<dbReference type="InterPro" id="IPR025949">
    <property type="entry name" value="PapC-like_C"/>
</dbReference>
<dbReference type="RefSeq" id="WP_021711445.1">
    <property type="nucleotide sequence ID" value="NZ_BAOB01000220.1"/>
</dbReference>
<keyword evidence="3" id="KW-0813">Transport</keyword>
<evidence type="ECO:0000259" key="11">
    <source>
        <dbReference type="Pfam" id="PF13954"/>
    </source>
</evidence>
<accession>U3CHI1</accession>
<dbReference type="SUPFAM" id="SSF141729">
    <property type="entry name" value="FimD N-terminal domain-like"/>
    <property type="match status" value="1"/>
</dbReference>
<feature type="domain" description="PapC N-terminal" evidence="11">
    <location>
        <begin position="24"/>
        <end position="169"/>
    </location>
</feature>
<dbReference type="GO" id="GO:0015473">
    <property type="term" value="F:fimbrial usher porin activity"/>
    <property type="evidence" value="ECO:0007669"/>
    <property type="project" value="InterPro"/>
</dbReference>
<evidence type="ECO:0000256" key="5">
    <source>
        <dbReference type="ARBA" id="ARBA00022692"/>
    </source>
</evidence>
<proteinExistence type="inferred from homology"/>
<evidence type="ECO:0000256" key="1">
    <source>
        <dbReference type="ARBA" id="ARBA00004571"/>
    </source>
</evidence>
<feature type="chain" id="PRO_5004639478" evidence="9">
    <location>
        <begin position="23"/>
        <end position="826"/>
    </location>
</feature>